<dbReference type="SUPFAM" id="SSF52540">
    <property type="entry name" value="P-loop containing nucleoside triphosphate hydrolases"/>
    <property type="match status" value="1"/>
</dbReference>
<dbReference type="GO" id="GO:0005525">
    <property type="term" value="F:GTP binding"/>
    <property type="evidence" value="ECO:0007669"/>
    <property type="project" value="InterPro"/>
</dbReference>
<dbReference type="InterPro" id="IPR027417">
    <property type="entry name" value="P-loop_NTPase"/>
</dbReference>
<protein>
    <recommendedName>
        <fullName evidence="2">Tr-type G domain-containing protein</fullName>
    </recommendedName>
</protein>
<organism evidence="3">
    <name type="scientific">Schistocephalus solidus</name>
    <name type="common">Tapeworm</name>
    <dbReference type="NCBI Taxonomy" id="70667"/>
    <lineage>
        <taxon>Eukaryota</taxon>
        <taxon>Metazoa</taxon>
        <taxon>Spiralia</taxon>
        <taxon>Lophotrochozoa</taxon>
        <taxon>Platyhelminthes</taxon>
        <taxon>Cestoda</taxon>
        <taxon>Eucestoda</taxon>
        <taxon>Diphyllobothriidea</taxon>
        <taxon>Diphyllobothriidae</taxon>
        <taxon>Schistocephalus</taxon>
    </lineage>
</organism>
<dbReference type="InterPro" id="IPR000795">
    <property type="entry name" value="T_Tr_GTP-bd_dom"/>
</dbReference>
<name>A0A0X3P2B1_SCHSO</name>
<dbReference type="PANTHER" id="PTHR46350">
    <property type="entry name" value="RAS LIKE FAMILY 10 MEMBER B-RELATED"/>
    <property type="match status" value="1"/>
</dbReference>
<dbReference type="Pfam" id="PF00009">
    <property type="entry name" value="GTP_EFTU"/>
    <property type="match status" value="1"/>
</dbReference>
<feature type="region of interest" description="Disordered" evidence="1">
    <location>
        <begin position="77"/>
        <end position="204"/>
    </location>
</feature>
<gene>
    <name evidence="3" type="ORF">TR158679</name>
</gene>
<dbReference type="SMART" id="SM00173">
    <property type="entry name" value="RAS"/>
    <property type="match status" value="1"/>
</dbReference>
<evidence type="ECO:0000259" key="2">
    <source>
        <dbReference type="Pfam" id="PF00009"/>
    </source>
</evidence>
<dbReference type="AlphaFoldDB" id="A0A0X3P2B1"/>
<dbReference type="GO" id="GO:0003924">
    <property type="term" value="F:GTPase activity"/>
    <property type="evidence" value="ECO:0007669"/>
    <property type="project" value="InterPro"/>
</dbReference>
<dbReference type="PANTHER" id="PTHR46350:SF2">
    <property type="entry name" value="RAS LIKE FAMILY 10 MEMBER B"/>
    <property type="match status" value="1"/>
</dbReference>
<feature type="domain" description="Tr-type G" evidence="2">
    <location>
        <begin position="219"/>
        <end position="462"/>
    </location>
</feature>
<evidence type="ECO:0000256" key="1">
    <source>
        <dbReference type="SAM" id="MobiDB-lite"/>
    </source>
</evidence>
<sequence>MQKLLRAELLLIQPCRRYQISQQSCRSFPGSRIKSQMHLCSLSPLIPYSITATSQTMGPLGWPVGLKSWVSQKIASQRPPVEGSMESSRRPHVAEFASRKPRKKSSVAGRTRDHLNTRRNARSPSVTPLHRIRVSRSIPPLPSNGKMSPAPTRPALRSEQCVKTRTKSAPIKAVRATTEGSLTDGDQKDSEATTSSIDGQEDSVLCGPSAELPISGSAVINIPVLGFFRSGRTSLLESLVQSQPVYSATKDTFGPSSSNGPSYYCPIVYFNDQLYHIRLIDCPTITHEFPTSTLEEWTNFRGWGLHLADVFVLVFDITSGPSFQYVRALREQILLANIDVPMVIVANKVDLLKRAAPAVRQFADLPTSGSQMRRFNRNLFCRGHGSTGKGSSNSIGRLDLPQSLGFPSTLQISSAVPSGKNMVRRELAVLIKKHWKNCVLVECSAIYNFNVLTILKEVMKFVQCREAGPKPTAAQAVQAAWVRNQCSIL</sequence>
<dbReference type="Gene3D" id="3.40.50.300">
    <property type="entry name" value="P-loop containing nucleotide triphosphate hydrolases"/>
    <property type="match status" value="1"/>
</dbReference>
<reference evidence="3" key="1">
    <citation type="submission" date="2016-01" db="EMBL/GenBank/DDBJ databases">
        <title>Reference transcriptome for the parasite Schistocephalus solidus: insights into the molecular evolution of parasitism.</title>
        <authorList>
            <person name="Hebert F.O."/>
            <person name="Grambauer S."/>
            <person name="Barber I."/>
            <person name="Landry C.R."/>
            <person name="Aubin-Horth N."/>
        </authorList>
    </citation>
    <scope>NUCLEOTIDE SEQUENCE</scope>
</reference>
<accession>A0A0X3P2B1</accession>
<dbReference type="InterPro" id="IPR052661">
    <property type="entry name" value="Ras-like_GTPase_Reg"/>
</dbReference>
<evidence type="ECO:0000313" key="3">
    <source>
        <dbReference type="EMBL" id="JAP46121.1"/>
    </source>
</evidence>
<dbReference type="EMBL" id="GEEE01017104">
    <property type="protein sequence ID" value="JAP46121.1"/>
    <property type="molecule type" value="Transcribed_RNA"/>
</dbReference>
<proteinExistence type="predicted"/>